<dbReference type="OrthoDB" id="411064at2759"/>
<evidence type="ECO:0000313" key="6">
    <source>
        <dbReference type="Proteomes" id="UP000434172"/>
    </source>
</evidence>
<dbReference type="Pfam" id="PF05368">
    <property type="entry name" value="NmrA"/>
    <property type="match status" value="1"/>
</dbReference>
<evidence type="ECO:0000256" key="2">
    <source>
        <dbReference type="ARBA" id="ARBA00022723"/>
    </source>
</evidence>
<evidence type="ECO:0000259" key="4">
    <source>
        <dbReference type="Pfam" id="PF05368"/>
    </source>
</evidence>
<dbReference type="PANTHER" id="PTHR11820">
    <property type="entry name" value="ACYLPYRUVASE"/>
    <property type="match status" value="1"/>
</dbReference>
<dbReference type="Gene3D" id="3.90.850.10">
    <property type="entry name" value="Fumarylacetoacetase-like, C-terminal domain"/>
    <property type="match status" value="1"/>
</dbReference>
<reference evidence="5 6" key="1">
    <citation type="submission" date="2019-12" db="EMBL/GenBank/DDBJ databases">
        <title>A genome sequence resource for the geographically widespread anthracnose pathogen Colletotrichum asianum.</title>
        <authorList>
            <person name="Meng Y."/>
        </authorList>
    </citation>
    <scope>NUCLEOTIDE SEQUENCE [LARGE SCALE GENOMIC DNA]</scope>
    <source>
        <strain evidence="5 6">ICMP 18580</strain>
    </source>
</reference>
<keyword evidence="2" id="KW-0479">Metal-binding</keyword>
<dbReference type="FunFam" id="3.90.850.10:FF:000002">
    <property type="entry name" value="2-hydroxyhepta-2,4-diene-1,7-dioate isomerase"/>
    <property type="match status" value="1"/>
</dbReference>
<organism evidence="5 6">
    <name type="scientific">Colletotrichum asianum</name>
    <dbReference type="NCBI Taxonomy" id="702518"/>
    <lineage>
        <taxon>Eukaryota</taxon>
        <taxon>Fungi</taxon>
        <taxon>Dikarya</taxon>
        <taxon>Ascomycota</taxon>
        <taxon>Pezizomycotina</taxon>
        <taxon>Sordariomycetes</taxon>
        <taxon>Hypocreomycetidae</taxon>
        <taxon>Glomerellales</taxon>
        <taxon>Glomerellaceae</taxon>
        <taxon>Colletotrichum</taxon>
        <taxon>Colletotrichum gloeosporioides species complex</taxon>
    </lineage>
</organism>
<accession>A0A8H3ZWH0</accession>
<keyword evidence="6" id="KW-1185">Reference proteome</keyword>
<comment type="caution">
    <text evidence="5">The sequence shown here is derived from an EMBL/GenBank/DDBJ whole genome shotgun (WGS) entry which is preliminary data.</text>
</comment>
<feature type="domain" description="Fumarylacetoacetase-like C-terminal" evidence="3">
    <location>
        <begin position="71"/>
        <end position="254"/>
    </location>
</feature>
<evidence type="ECO:0000313" key="5">
    <source>
        <dbReference type="EMBL" id="KAF0329981.1"/>
    </source>
</evidence>
<evidence type="ECO:0000259" key="3">
    <source>
        <dbReference type="Pfam" id="PF01557"/>
    </source>
</evidence>
<dbReference type="GO" id="GO:0046872">
    <property type="term" value="F:metal ion binding"/>
    <property type="evidence" value="ECO:0007669"/>
    <property type="project" value="UniProtKB-KW"/>
</dbReference>
<dbReference type="PANTHER" id="PTHR11820:SF7">
    <property type="entry name" value="ACYLPYRUVASE FAHD1, MITOCHONDRIAL"/>
    <property type="match status" value="1"/>
</dbReference>
<proteinExistence type="inferred from homology"/>
<dbReference type="GO" id="GO:0006107">
    <property type="term" value="P:oxaloacetate metabolic process"/>
    <property type="evidence" value="ECO:0007669"/>
    <property type="project" value="UniProtKB-ARBA"/>
</dbReference>
<dbReference type="InterPro" id="IPR036291">
    <property type="entry name" value="NAD(P)-bd_dom_sf"/>
</dbReference>
<evidence type="ECO:0000256" key="1">
    <source>
        <dbReference type="ARBA" id="ARBA00010211"/>
    </source>
</evidence>
<gene>
    <name evidence="5" type="ORF">GQ607_002748</name>
</gene>
<dbReference type="Gene3D" id="3.40.50.720">
    <property type="entry name" value="NAD(P)-binding Rossmann-like Domain"/>
    <property type="match status" value="1"/>
</dbReference>
<dbReference type="GO" id="GO:0050163">
    <property type="term" value="F:oxaloacetate tautomerase activity"/>
    <property type="evidence" value="ECO:0007669"/>
    <property type="project" value="UniProtKB-ARBA"/>
</dbReference>
<feature type="domain" description="NmrA-like" evidence="4">
    <location>
        <begin position="312"/>
        <end position="476"/>
    </location>
</feature>
<dbReference type="InterPro" id="IPR008030">
    <property type="entry name" value="NmrA-like"/>
</dbReference>
<comment type="similarity">
    <text evidence="1">Belongs to the FAH family.</text>
</comment>
<dbReference type="Pfam" id="PF01557">
    <property type="entry name" value="FAA_hydrolase"/>
    <property type="match status" value="1"/>
</dbReference>
<feature type="non-terminal residue" evidence="5">
    <location>
        <position position="1"/>
    </location>
</feature>
<dbReference type="SUPFAM" id="SSF51735">
    <property type="entry name" value="NAD(P)-binding Rossmann-fold domains"/>
    <property type="match status" value="1"/>
</dbReference>
<dbReference type="InterPro" id="IPR036663">
    <property type="entry name" value="Fumarylacetoacetase_C_sf"/>
</dbReference>
<dbReference type="SUPFAM" id="SSF56529">
    <property type="entry name" value="FAH"/>
    <property type="match status" value="1"/>
</dbReference>
<protein>
    <submittedName>
        <fullName evidence="5">Oxidoreductase</fullName>
    </submittedName>
</protein>
<dbReference type="EMBL" id="WOWK01000009">
    <property type="protein sequence ID" value="KAF0329981.1"/>
    <property type="molecule type" value="Genomic_DNA"/>
</dbReference>
<dbReference type="Proteomes" id="UP000434172">
    <property type="component" value="Unassembled WGS sequence"/>
</dbReference>
<name>A0A8H3ZWH0_9PEZI</name>
<dbReference type="AlphaFoldDB" id="A0A8H3ZWH0"/>
<dbReference type="GO" id="GO:0018773">
    <property type="term" value="F:acetylpyruvate hydrolase activity"/>
    <property type="evidence" value="ECO:0007669"/>
    <property type="project" value="TreeGrafter"/>
</dbReference>
<sequence>YFIMSFDRLIRFVDEEGRTSYGDLDKPLAAKEIIGTQVTVVVGTLQYGFTGTNEKRTVAKLLNPVPDAPSVLCAGLNYKLHSNETNFVIPTKPVIFMTPAERLTGPLDDIVAHDDAQPMLDYEGELVFVLSKDAKDVKEEDALDYVLGYTIGNDVSARSLVPVEISGNQMGHSKSFDTFGPIGPCITSTKLIPDPQALHLVTTVNGEKRQDTKIGEMIFSVKQLIAYASKNRTLKQGTVVMTGTPNGVGWFSNVATMATINQEIRNVAVIGGTGLLGSLISKELIQSGLFNVTILSRGQGVDASLGANLAMDAVVSALSREAIPLQIQLIDAAATAGVKRFIPSEFGLNLQDPQIRKFPNYKHKVQVEEYLERKARSHGITYTYIYNNVFIDLSIETGVVLDLEGRKARLYNGGKRAVSMITMPTAARAVVAVLKHSEETKNRPVYVHEGLMSQKEILGHAKEVISGGEWHEEQVHLEELEKHLVAQATVDGPKMGVFHVYAVKGAFGDGLGNQYGETDNQLLGIQPLSKEGVKKMLAGIIAKK</sequence>
<dbReference type="InterPro" id="IPR011234">
    <property type="entry name" value="Fumarylacetoacetase-like_C"/>
</dbReference>